<dbReference type="OrthoDB" id="504663at2759"/>
<organism evidence="2 3">
    <name type="scientific">Miscanthus lutarioriparius</name>
    <dbReference type="NCBI Taxonomy" id="422564"/>
    <lineage>
        <taxon>Eukaryota</taxon>
        <taxon>Viridiplantae</taxon>
        <taxon>Streptophyta</taxon>
        <taxon>Embryophyta</taxon>
        <taxon>Tracheophyta</taxon>
        <taxon>Spermatophyta</taxon>
        <taxon>Magnoliopsida</taxon>
        <taxon>Liliopsida</taxon>
        <taxon>Poales</taxon>
        <taxon>Poaceae</taxon>
        <taxon>PACMAD clade</taxon>
        <taxon>Panicoideae</taxon>
        <taxon>Andropogonodae</taxon>
        <taxon>Andropogoneae</taxon>
        <taxon>Saccharinae</taxon>
        <taxon>Miscanthus</taxon>
    </lineage>
</organism>
<dbReference type="CDD" id="cd15482">
    <property type="entry name" value="Sialidase_non-viral"/>
    <property type="match status" value="1"/>
</dbReference>
<evidence type="ECO:0000313" key="2">
    <source>
        <dbReference type="EMBL" id="CAD6223660.1"/>
    </source>
</evidence>
<keyword evidence="3" id="KW-1185">Reference proteome</keyword>
<dbReference type="InterPro" id="IPR011040">
    <property type="entry name" value="Sialidase"/>
</dbReference>
<evidence type="ECO:0000313" key="3">
    <source>
        <dbReference type="Proteomes" id="UP000604825"/>
    </source>
</evidence>
<gene>
    <name evidence="2" type="ORF">NCGR_LOCUS16059</name>
</gene>
<dbReference type="InterPro" id="IPR036278">
    <property type="entry name" value="Sialidase_sf"/>
</dbReference>
<feature type="domain" description="Sialidase" evidence="1">
    <location>
        <begin position="265"/>
        <end position="336"/>
    </location>
</feature>
<dbReference type="Gene3D" id="2.120.10.10">
    <property type="match status" value="2"/>
</dbReference>
<dbReference type="EMBL" id="CAJGYO010000004">
    <property type="protein sequence ID" value="CAD6223660.1"/>
    <property type="molecule type" value="Genomic_DNA"/>
</dbReference>
<feature type="domain" description="Sialidase" evidence="1">
    <location>
        <begin position="115"/>
        <end position="259"/>
    </location>
</feature>
<sequence length="353" mass="39281">MPTTICSLSKQHKWKIAASVMLFSVLLIAFDSPFRAFFSKYLSSIVPPSGSSHDTTLTQGKAGKQIEHGTHNMNTSLTNAASGWSIVKEEFTFQAAGRPFNNCHASTIVEIEKDNFLVSFFGGSIEGAPDVKIWTQRYSDGYWHPPVVADEENATAMWNPVLFPLPSRELLLFYKIGEHPQNWSGAMKRSLNGGMPWLEREQLPPGILGPIKNKPFLLDDGRLLCGSSVESWSSWGAWLEVTEDAGRTWSKYGPIFVQGETLAEVLSNNRSGIDGIKMKDGRVALAYNTVSRGTLKVAVSTDDGLSWQEVLTLENTEGWDFSYPAVIQTMDELVHVTYTYNRTQIKHVVLRPS</sequence>
<name>A0A811NJM1_9POAL</name>
<evidence type="ECO:0000259" key="1">
    <source>
        <dbReference type="Pfam" id="PF13088"/>
    </source>
</evidence>
<comment type="caution">
    <text evidence="2">The sequence shown here is derived from an EMBL/GenBank/DDBJ whole genome shotgun (WGS) entry which is preliminary data.</text>
</comment>
<proteinExistence type="predicted"/>
<dbReference type="PANTHER" id="PTHR43752">
    <property type="entry name" value="BNR/ASP-BOX REPEAT FAMILY PROTEIN"/>
    <property type="match status" value="1"/>
</dbReference>
<reference evidence="2" key="1">
    <citation type="submission" date="2020-10" db="EMBL/GenBank/DDBJ databases">
        <authorList>
            <person name="Han B."/>
            <person name="Lu T."/>
            <person name="Zhao Q."/>
            <person name="Huang X."/>
            <person name="Zhao Y."/>
        </authorList>
    </citation>
    <scope>NUCLEOTIDE SEQUENCE</scope>
</reference>
<dbReference type="SUPFAM" id="SSF50939">
    <property type="entry name" value="Sialidases"/>
    <property type="match status" value="1"/>
</dbReference>
<dbReference type="Proteomes" id="UP000604825">
    <property type="component" value="Unassembled WGS sequence"/>
</dbReference>
<accession>A0A811NJM1</accession>
<dbReference type="AlphaFoldDB" id="A0A811NJM1"/>
<protein>
    <recommendedName>
        <fullName evidence="1">Sialidase domain-containing protein</fullName>
    </recommendedName>
</protein>
<dbReference type="PANTHER" id="PTHR43752:SF3">
    <property type="entry name" value="BNR_ASP-BOX REPEAT FAMILY PROTEIN"/>
    <property type="match status" value="1"/>
</dbReference>
<dbReference type="Pfam" id="PF13088">
    <property type="entry name" value="BNR_2"/>
    <property type="match status" value="2"/>
</dbReference>